<protein>
    <submittedName>
        <fullName evidence="1">Uncharacterized protein</fullName>
    </submittedName>
</protein>
<accession>A0ABW1KE72</accession>
<dbReference type="RefSeq" id="WP_377426333.1">
    <property type="nucleotide sequence ID" value="NZ_JBHSPR010000021.1"/>
</dbReference>
<dbReference type="EMBL" id="JBHSPR010000021">
    <property type="protein sequence ID" value="MFC6019875.1"/>
    <property type="molecule type" value="Genomic_DNA"/>
</dbReference>
<sequence length="54" mass="5865">MTQAARNPVMDLENAGCQVKYLIRDRDGKYPALFDAILADAGITVVRSGVECHA</sequence>
<keyword evidence="2" id="KW-1185">Reference proteome</keyword>
<proteinExistence type="predicted"/>
<comment type="caution">
    <text evidence="1">The sequence shown here is derived from an EMBL/GenBank/DDBJ whole genome shotgun (WGS) entry which is preliminary data.</text>
</comment>
<evidence type="ECO:0000313" key="2">
    <source>
        <dbReference type="Proteomes" id="UP001596203"/>
    </source>
</evidence>
<reference evidence="2" key="1">
    <citation type="journal article" date="2019" name="Int. J. Syst. Evol. Microbiol.">
        <title>The Global Catalogue of Microorganisms (GCM) 10K type strain sequencing project: providing services to taxonomists for standard genome sequencing and annotation.</title>
        <authorList>
            <consortium name="The Broad Institute Genomics Platform"/>
            <consortium name="The Broad Institute Genome Sequencing Center for Infectious Disease"/>
            <person name="Wu L."/>
            <person name="Ma J."/>
        </authorList>
    </citation>
    <scope>NUCLEOTIDE SEQUENCE [LARGE SCALE GENOMIC DNA]</scope>
    <source>
        <strain evidence="2">ZS-35-S2</strain>
    </source>
</reference>
<organism evidence="1 2">
    <name type="scientific">Plantactinospora solaniradicis</name>
    <dbReference type="NCBI Taxonomy" id="1723736"/>
    <lineage>
        <taxon>Bacteria</taxon>
        <taxon>Bacillati</taxon>
        <taxon>Actinomycetota</taxon>
        <taxon>Actinomycetes</taxon>
        <taxon>Micromonosporales</taxon>
        <taxon>Micromonosporaceae</taxon>
        <taxon>Plantactinospora</taxon>
    </lineage>
</organism>
<dbReference type="Proteomes" id="UP001596203">
    <property type="component" value="Unassembled WGS sequence"/>
</dbReference>
<gene>
    <name evidence="1" type="ORF">ACFP2T_27195</name>
</gene>
<evidence type="ECO:0000313" key="1">
    <source>
        <dbReference type="EMBL" id="MFC6019875.1"/>
    </source>
</evidence>
<name>A0ABW1KE72_9ACTN</name>